<dbReference type="PANTHER" id="PTHR43022:SF1">
    <property type="entry name" value="PROTEIN SMF"/>
    <property type="match status" value="1"/>
</dbReference>
<evidence type="ECO:0000313" key="3">
    <source>
        <dbReference type="EMBL" id="QIL46572.1"/>
    </source>
</evidence>
<dbReference type="AlphaFoldDB" id="A0A6G8ANQ4"/>
<dbReference type="Pfam" id="PF02481">
    <property type="entry name" value="DNA_processg_A"/>
    <property type="match status" value="1"/>
</dbReference>
<dbReference type="Proteomes" id="UP000500890">
    <property type="component" value="Chromosome"/>
</dbReference>
<name>A0A6G8ANQ4_9ENTE</name>
<dbReference type="KEGG" id="vah:G7081_05525"/>
<feature type="domain" description="Smf/DprA SLOG" evidence="2">
    <location>
        <begin position="78"/>
        <end position="287"/>
    </location>
</feature>
<proteinExistence type="inferred from homology"/>
<evidence type="ECO:0000259" key="2">
    <source>
        <dbReference type="Pfam" id="PF02481"/>
    </source>
</evidence>
<reference evidence="3 4" key="1">
    <citation type="submission" date="2020-03" db="EMBL/GenBank/DDBJ databases">
        <title>Vagococcus sp. nov., isolated from beetles.</title>
        <authorList>
            <person name="Hyun D.-W."/>
            <person name="Bae J.-W."/>
        </authorList>
    </citation>
    <scope>NUCLEOTIDE SEQUENCE [LARGE SCALE GENOMIC DNA]</scope>
    <source>
        <strain evidence="3 4">HDW17A</strain>
    </source>
</reference>
<organism evidence="3 4">
    <name type="scientific">Vagococcus coleopterorum</name>
    <dbReference type="NCBI Taxonomy" id="2714946"/>
    <lineage>
        <taxon>Bacteria</taxon>
        <taxon>Bacillati</taxon>
        <taxon>Bacillota</taxon>
        <taxon>Bacilli</taxon>
        <taxon>Lactobacillales</taxon>
        <taxon>Enterococcaceae</taxon>
        <taxon>Vagococcus</taxon>
    </lineage>
</organism>
<accession>A0A6G8ANQ4</accession>
<dbReference type="NCBIfam" id="TIGR00732">
    <property type="entry name" value="dprA"/>
    <property type="match status" value="1"/>
</dbReference>
<comment type="similarity">
    <text evidence="1">Belongs to the DprA/Smf family.</text>
</comment>
<dbReference type="Gene3D" id="3.40.50.450">
    <property type="match status" value="1"/>
</dbReference>
<dbReference type="InterPro" id="IPR057666">
    <property type="entry name" value="DrpA_SLOG"/>
</dbReference>
<sequence>MNTTRYLFYRLNQLKGLNHQGRIKVMSEIMNHPEKSYTIHDIATIAEVAPQNLKRFRRSYDSLLSRSERVYRNYLKENFITYFDDSYPQVLREIYHPPALLFYKGQLNLLQTPCISMVGSREATFYGKRVVNYLVPAIVAEGYTLVSGLAKGIDSCVHRATIVANGATIAVIGNGLDIVYPKENELLQQEISDKQLIISEYPRGSKPRKEHFPQRNRIIAGLSAGLCVVEAKERSGSLITAQLALDMGREVFAVPGQMMTEQSKGCHDLINDGAKAITCAKDIFDELTYIY</sequence>
<dbReference type="GO" id="GO:0009294">
    <property type="term" value="P:DNA-mediated transformation"/>
    <property type="evidence" value="ECO:0007669"/>
    <property type="project" value="InterPro"/>
</dbReference>
<evidence type="ECO:0000256" key="1">
    <source>
        <dbReference type="ARBA" id="ARBA00006525"/>
    </source>
</evidence>
<dbReference type="InterPro" id="IPR003488">
    <property type="entry name" value="DprA"/>
</dbReference>
<keyword evidence="4" id="KW-1185">Reference proteome</keyword>
<dbReference type="SUPFAM" id="SSF102405">
    <property type="entry name" value="MCP/YpsA-like"/>
    <property type="match status" value="1"/>
</dbReference>
<gene>
    <name evidence="3" type="primary">dprA</name>
    <name evidence="3" type="ORF">G7081_05525</name>
</gene>
<dbReference type="RefSeq" id="WP_166007960.1">
    <property type="nucleotide sequence ID" value="NZ_CP049886.1"/>
</dbReference>
<dbReference type="EMBL" id="CP049886">
    <property type="protein sequence ID" value="QIL46572.1"/>
    <property type="molecule type" value="Genomic_DNA"/>
</dbReference>
<evidence type="ECO:0000313" key="4">
    <source>
        <dbReference type="Proteomes" id="UP000500890"/>
    </source>
</evidence>
<protein>
    <submittedName>
        <fullName evidence="3">DNA-protecting protein DprA</fullName>
    </submittedName>
</protein>
<dbReference type="PANTHER" id="PTHR43022">
    <property type="entry name" value="PROTEIN SMF"/>
    <property type="match status" value="1"/>
</dbReference>